<dbReference type="RefSeq" id="WP_199703453.1">
    <property type="nucleotide sequence ID" value="NZ_JAEMNV010000002.1"/>
</dbReference>
<organism evidence="3 4">
    <name type="scientific">Antrihabitans stalagmiti</name>
    <dbReference type="NCBI Taxonomy" id="2799499"/>
    <lineage>
        <taxon>Bacteria</taxon>
        <taxon>Bacillati</taxon>
        <taxon>Actinomycetota</taxon>
        <taxon>Actinomycetes</taxon>
        <taxon>Mycobacteriales</taxon>
        <taxon>Nocardiaceae</taxon>
        <taxon>Antrihabitans</taxon>
    </lineage>
</organism>
<dbReference type="PANTHER" id="PTHR35174:SF3">
    <property type="entry name" value="BLL7171 PROTEIN"/>
    <property type="match status" value="1"/>
</dbReference>
<dbReference type="Gene3D" id="3.30.70.1060">
    <property type="entry name" value="Dimeric alpha+beta barrel"/>
    <property type="match status" value="1"/>
</dbReference>
<keyword evidence="4" id="KW-1185">Reference proteome</keyword>
<dbReference type="Pfam" id="PF03795">
    <property type="entry name" value="YCII"/>
    <property type="match status" value="1"/>
</dbReference>
<protein>
    <recommendedName>
        <fullName evidence="2">YCII-related domain-containing protein</fullName>
    </recommendedName>
</protein>
<name>A0A934U3D2_9NOCA</name>
<evidence type="ECO:0000256" key="1">
    <source>
        <dbReference type="ARBA" id="ARBA00007689"/>
    </source>
</evidence>
<feature type="domain" description="YCII-related" evidence="2">
    <location>
        <begin position="1"/>
        <end position="115"/>
    </location>
</feature>
<dbReference type="Proteomes" id="UP000655868">
    <property type="component" value="Unassembled WGS sequence"/>
</dbReference>
<evidence type="ECO:0000313" key="4">
    <source>
        <dbReference type="Proteomes" id="UP000655868"/>
    </source>
</evidence>
<dbReference type="InterPro" id="IPR011008">
    <property type="entry name" value="Dimeric_a/b-barrel"/>
</dbReference>
<evidence type="ECO:0000259" key="2">
    <source>
        <dbReference type="Pfam" id="PF03795"/>
    </source>
</evidence>
<reference evidence="3" key="1">
    <citation type="submission" date="2020-12" db="EMBL/GenBank/DDBJ databases">
        <title>Antrihabitans popcorni sp. nov. and Antrihabitans auranticaus sp. nov., isolated from a larva cave.</title>
        <authorList>
            <person name="Lee S.D."/>
            <person name="Kim I.S."/>
        </authorList>
    </citation>
    <scope>NUCLEOTIDE SEQUENCE</scope>
    <source>
        <strain evidence="3">YC3-6</strain>
    </source>
</reference>
<dbReference type="InterPro" id="IPR005545">
    <property type="entry name" value="YCII"/>
</dbReference>
<dbReference type="EMBL" id="JAEMNV010000002">
    <property type="protein sequence ID" value="MBJ8338808.1"/>
    <property type="molecule type" value="Genomic_DNA"/>
</dbReference>
<evidence type="ECO:0000313" key="3">
    <source>
        <dbReference type="EMBL" id="MBJ8338808.1"/>
    </source>
</evidence>
<sequence length="123" mass="13273">MKYLMLAYTDKDAWNDVDVTSPEFIATCKFYEDLGKELTETGEMVSTEGLADPSLTRTVRKGDGGPVVSDGPYAEVKEVLASFGIVDCASYDRVLEIAGRIADAVGDSIEIRPIMSGPPATEM</sequence>
<dbReference type="SUPFAM" id="SSF54909">
    <property type="entry name" value="Dimeric alpha+beta barrel"/>
    <property type="match status" value="1"/>
</dbReference>
<comment type="similarity">
    <text evidence="1">Belongs to the YciI family.</text>
</comment>
<comment type="caution">
    <text evidence="3">The sequence shown here is derived from an EMBL/GenBank/DDBJ whole genome shotgun (WGS) entry which is preliminary data.</text>
</comment>
<proteinExistence type="inferred from homology"/>
<dbReference type="AlphaFoldDB" id="A0A934U3D2"/>
<accession>A0A934U3D2</accession>
<gene>
    <name evidence="3" type="ORF">JGU71_07905</name>
</gene>
<dbReference type="PANTHER" id="PTHR35174">
    <property type="entry name" value="BLL7171 PROTEIN-RELATED"/>
    <property type="match status" value="1"/>
</dbReference>